<dbReference type="Proteomes" id="UP000192050">
    <property type="component" value="Chromosome"/>
</dbReference>
<sequence>MAKTNSQVEVATFYQRIFAYLIDLTLLICITSFILYPLHKQFELFDLVEVYSYGTKGITTSYADKLLISSMIFVIVSFVYFFFEIYGNLSLGNRLVHGKIVLLKTDNSYISKTLIRTAIKAFPITNIVDSLSLLRKRERPQKFTEQALHIFYIDNAKKKHLYDYILISAILYYLPLFTISIITLMIGKTYFSGGSGSIAPYHNPTFNQLNNILIGNNTSYDLQLELGGLFLLIPTIFVLYTSSLLEGSVMGMALLGNKYTFVDKVLPQFFPETFAYVLGIAFAMCVVTIVTSFIENYTKGISYKEFQNILKAETSMFVFYFATSMFLIFIAANIESYVLG</sequence>
<evidence type="ECO:0000313" key="9">
    <source>
        <dbReference type="Proteomes" id="UP000192050"/>
    </source>
</evidence>
<evidence type="ECO:0000256" key="4">
    <source>
        <dbReference type="ARBA" id="ARBA00023136"/>
    </source>
</evidence>
<evidence type="ECO:0000313" key="10">
    <source>
        <dbReference type="Proteomes" id="UP000546917"/>
    </source>
</evidence>
<feature type="transmembrane region" description="Helical" evidence="5">
    <location>
        <begin position="164"/>
        <end position="186"/>
    </location>
</feature>
<dbReference type="Pfam" id="PF06271">
    <property type="entry name" value="RDD"/>
    <property type="match status" value="1"/>
</dbReference>
<feature type="transmembrane region" description="Helical" evidence="5">
    <location>
        <begin position="315"/>
        <end position="334"/>
    </location>
</feature>
<comment type="subcellular location">
    <subcellularLocation>
        <location evidence="1">Membrane</location>
        <topology evidence="1">Multi-pass membrane protein</topology>
    </subcellularLocation>
</comment>
<proteinExistence type="predicted"/>
<keyword evidence="9" id="KW-1185">Reference proteome</keyword>
<dbReference type="GeneID" id="84218517"/>
<evidence type="ECO:0000313" key="7">
    <source>
        <dbReference type="EMBL" id="ARD83962.1"/>
    </source>
</evidence>
<evidence type="ECO:0000259" key="6">
    <source>
        <dbReference type="Pfam" id="PF06271"/>
    </source>
</evidence>
<dbReference type="STRING" id="74969.FAD_0027"/>
<keyword evidence="3 5" id="KW-1133">Transmembrane helix</keyword>
<feature type="transmembrane region" description="Helical" evidence="5">
    <location>
        <begin position="66"/>
        <end position="83"/>
    </location>
</feature>
<dbReference type="KEGG" id="fai:FAD_0027"/>
<reference evidence="7 9" key="1">
    <citation type="submission" date="2011-10" db="EMBL/GenBank/DDBJ databases">
        <title>Metabolic and evolutionary patterns in the extreme acidophile Ferroplasma acidiphilum.</title>
        <authorList>
            <person name="Golyshina O.V."/>
            <person name="Kozyavkin S.A."/>
            <person name="Tatusov R.L."/>
            <person name="Slesarev A.I."/>
            <person name="Golyshin P.N."/>
        </authorList>
    </citation>
    <scope>NUCLEOTIDE SEQUENCE [LARGE SCALE GENOMIC DNA]</scope>
    <source>
        <strain evidence="7">Berkeley</strain>
        <strain evidence="9">Y</strain>
    </source>
</reference>
<dbReference type="Proteomes" id="UP000546917">
    <property type="component" value="Unassembled WGS sequence"/>
</dbReference>
<evidence type="ECO:0000313" key="8">
    <source>
        <dbReference type="EMBL" id="NOL60682.1"/>
    </source>
</evidence>
<accession>A0A1V0N1D4</accession>
<organism evidence="7 9">
    <name type="scientific">Ferroplasma acidiphilum</name>
    <dbReference type="NCBI Taxonomy" id="74969"/>
    <lineage>
        <taxon>Archaea</taxon>
        <taxon>Methanobacteriati</taxon>
        <taxon>Thermoplasmatota</taxon>
        <taxon>Thermoplasmata</taxon>
        <taxon>Thermoplasmatales</taxon>
        <taxon>Ferroplasmaceae</taxon>
        <taxon>Ferroplasma</taxon>
    </lineage>
</organism>
<dbReference type="InterPro" id="IPR010432">
    <property type="entry name" value="RDD"/>
</dbReference>
<dbReference type="EMBL" id="CP015363">
    <property type="protein sequence ID" value="ARD83962.1"/>
    <property type="molecule type" value="Genomic_DNA"/>
</dbReference>
<feature type="transmembrane region" description="Helical" evidence="5">
    <location>
        <begin position="17"/>
        <end position="38"/>
    </location>
</feature>
<dbReference type="GO" id="GO:0016020">
    <property type="term" value="C:membrane"/>
    <property type="evidence" value="ECO:0007669"/>
    <property type="project" value="UniProtKB-SubCell"/>
</dbReference>
<dbReference type="InterPro" id="IPR002798">
    <property type="entry name" value="SpoIIM-like"/>
</dbReference>
<keyword evidence="2 5" id="KW-0812">Transmembrane</keyword>
<name>A0A1V0N1D4_9ARCH</name>
<keyword evidence="4 5" id="KW-0472">Membrane</keyword>
<evidence type="ECO:0000256" key="2">
    <source>
        <dbReference type="ARBA" id="ARBA00022692"/>
    </source>
</evidence>
<protein>
    <recommendedName>
        <fullName evidence="6">RDD domain-containing protein</fullName>
    </recommendedName>
</protein>
<feature type="domain" description="RDD" evidence="6">
    <location>
        <begin position="10"/>
        <end position="125"/>
    </location>
</feature>
<reference evidence="8 10" key="2">
    <citation type="submission" date="2020-05" db="EMBL/GenBank/DDBJ databases">
        <authorList>
            <person name="Zhang R."/>
        </authorList>
    </citation>
    <scope>NUCLEOTIDE SEQUENCE [LARGE SCALE GENOMIC DNA]</scope>
    <source>
        <strain evidence="8 10">DSM 28986</strain>
    </source>
</reference>
<dbReference type="Pfam" id="PF01944">
    <property type="entry name" value="SpoIIM"/>
    <property type="match status" value="1"/>
</dbReference>
<dbReference type="AlphaFoldDB" id="A0A1V0N1D4"/>
<feature type="transmembrane region" description="Helical" evidence="5">
    <location>
        <begin position="274"/>
        <end position="294"/>
    </location>
</feature>
<gene>
    <name evidence="7" type="ORF">FAD_0027</name>
    <name evidence="8" type="ORF">HLB00_07550</name>
</gene>
<dbReference type="RefSeq" id="WP_171481848.1">
    <property type="nucleotide sequence ID" value="NZ_CP015363.1"/>
</dbReference>
<evidence type="ECO:0000256" key="5">
    <source>
        <dbReference type="SAM" id="Phobius"/>
    </source>
</evidence>
<evidence type="ECO:0000256" key="3">
    <source>
        <dbReference type="ARBA" id="ARBA00022989"/>
    </source>
</evidence>
<evidence type="ECO:0000256" key="1">
    <source>
        <dbReference type="ARBA" id="ARBA00004141"/>
    </source>
</evidence>
<dbReference type="EMBL" id="JABGBP010000279">
    <property type="protein sequence ID" value="NOL60682.1"/>
    <property type="molecule type" value="Genomic_DNA"/>
</dbReference>